<feature type="region of interest" description="Disordered" evidence="1">
    <location>
        <begin position="132"/>
        <end position="151"/>
    </location>
</feature>
<dbReference type="VEuPathDB" id="FungiDB:An02g04930"/>
<accession>A0AAJ8BPB3</accession>
<dbReference type="AlphaFoldDB" id="A0AAJ8BPB3"/>
<proteinExistence type="predicted"/>
<name>A0AAJ8BPB3_ASPNG</name>
<evidence type="ECO:0000256" key="1">
    <source>
        <dbReference type="SAM" id="MobiDB-lite"/>
    </source>
</evidence>
<evidence type="ECO:0000313" key="2">
    <source>
        <dbReference type="RefSeq" id="XP_059599956.1"/>
    </source>
</evidence>
<sequence length="176" mass="19355">MIRSLARTPLKESYTFEEVRVLGLAEAHVGSFAGNIKMLKCVDGDKHSMTVMDPGNKCHALGIKAYSLDQINSVMERLMDCAYGADTPMDRIDPDLASAGTVFTSQVIFILEPGLPCYTTRTGDSYSASIDRQPVRVASPPPCDSVPTLFLLPSRNASDRNEARVADRDPEWKKED</sequence>
<dbReference type="RefSeq" id="XP_059599956.1">
    <property type="nucleotide sequence ID" value="XM_059746274.1"/>
</dbReference>
<protein>
    <submittedName>
        <fullName evidence="2">Uncharacterized protein</fullName>
    </submittedName>
</protein>
<reference evidence="2" key="2">
    <citation type="submission" date="2025-08" db="UniProtKB">
        <authorList>
            <consortium name="RefSeq"/>
        </authorList>
    </citation>
    <scope>IDENTIFICATION</scope>
</reference>
<dbReference type="GeneID" id="84590312"/>
<dbReference type="KEGG" id="ang:An02g04930"/>
<organism evidence="2">
    <name type="scientific">Aspergillus niger</name>
    <dbReference type="NCBI Taxonomy" id="5061"/>
    <lineage>
        <taxon>Eukaryota</taxon>
        <taxon>Fungi</taxon>
        <taxon>Dikarya</taxon>
        <taxon>Ascomycota</taxon>
        <taxon>Pezizomycotina</taxon>
        <taxon>Eurotiomycetes</taxon>
        <taxon>Eurotiomycetidae</taxon>
        <taxon>Eurotiales</taxon>
        <taxon>Aspergillaceae</taxon>
        <taxon>Aspergillus</taxon>
        <taxon>Aspergillus subgen. Circumdati</taxon>
    </lineage>
</organism>
<reference evidence="2" key="1">
    <citation type="submission" date="2025-02" db="EMBL/GenBank/DDBJ databases">
        <authorList>
            <consortium name="NCBI Genome Project"/>
        </authorList>
    </citation>
    <scope>NUCLEOTIDE SEQUENCE</scope>
</reference>
<gene>
    <name evidence="2" type="ORF">An02g04930</name>
</gene>